<gene>
    <name evidence="5" type="ORF">WJX75_006789</name>
</gene>
<keyword evidence="2" id="KW-0560">Oxidoreductase</keyword>
<dbReference type="EMBL" id="JALJOT010000014">
    <property type="protein sequence ID" value="KAK9903487.1"/>
    <property type="molecule type" value="Genomic_DNA"/>
</dbReference>
<dbReference type="Proteomes" id="UP001491310">
    <property type="component" value="Unassembled WGS sequence"/>
</dbReference>
<keyword evidence="6" id="KW-1185">Reference proteome</keyword>
<accession>A0ABR2YE47</accession>
<feature type="domain" description="Dehydrogenase E1 component" evidence="4">
    <location>
        <begin position="1"/>
        <end position="294"/>
    </location>
</feature>
<dbReference type="PANTHER" id="PTHR11516:SF60">
    <property type="entry name" value="PYRUVATE DEHYDROGENASE E1 COMPONENT SUBUNIT ALPHA"/>
    <property type="match status" value="1"/>
</dbReference>
<dbReference type="InterPro" id="IPR001017">
    <property type="entry name" value="DH_E1"/>
</dbReference>
<name>A0ABR2YE47_9CHLO</name>
<protein>
    <recommendedName>
        <fullName evidence="4">Dehydrogenase E1 component domain-containing protein</fullName>
    </recommendedName>
</protein>
<dbReference type="Gene3D" id="3.40.50.970">
    <property type="match status" value="1"/>
</dbReference>
<evidence type="ECO:0000256" key="2">
    <source>
        <dbReference type="ARBA" id="ARBA00023002"/>
    </source>
</evidence>
<evidence type="ECO:0000256" key="1">
    <source>
        <dbReference type="ARBA" id="ARBA00001964"/>
    </source>
</evidence>
<sequence>MVTMRRVELAADLLYKQKLIRGFLHLADGQEAVPAGMEAAISFKDSIIQSYRDHTTFIGRGGTVKEIMAELLGRVDGASKGLGGSMHLYKKENNFYGGIGIVGTHIPLGAGIGLAHMYRKDGHVSFTLYGDGAANQGQVYEAYNMAALWDLPVVFTIENNQFGMGTSARRASKITEFYTRGDYIPGVWVDGMDALAVKSASAFAKQHALQHGPIILEMDTYRYHGHSISDPGSTYRTRDEIQGVRRARDPIEQIRTLLLENSFADSGELKKLESQIKAQVAEEVEEAKRSPPPPLCYLWKFVYKKGWGAKLRPVELGRGWIQLPP</sequence>
<dbReference type="SUPFAM" id="SSF52518">
    <property type="entry name" value="Thiamin diphosphate-binding fold (THDP-binding)"/>
    <property type="match status" value="1"/>
</dbReference>
<reference evidence="5 6" key="1">
    <citation type="journal article" date="2024" name="Nat. Commun.">
        <title>Phylogenomics reveals the evolutionary origins of lichenization in chlorophyte algae.</title>
        <authorList>
            <person name="Puginier C."/>
            <person name="Libourel C."/>
            <person name="Otte J."/>
            <person name="Skaloud P."/>
            <person name="Haon M."/>
            <person name="Grisel S."/>
            <person name="Petersen M."/>
            <person name="Berrin J.G."/>
            <person name="Delaux P.M."/>
            <person name="Dal Grande F."/>
            <person name="Keller J."/>
        </authorList>
    </citation>
    <scope>NUCLEOTIDE SEQUENCE [LARGE SCALE GENOMIC DNA]</scope>
    <source>
        <strain evidence="5 6">SAG 216-7</strain>
    </source>
</reference>
<evidence type="ECO:0000256" key="3">
    <source>
        <dbReference type="ARBA" id="ARBA00023052"/>
    </source>
</evidence>
<organism evidence="5 6">
    <name type="scientific">Coccomyxa subellipsoidea</name>
    <dbReference type="NCBI Taxonomy" id="248742"/>
    <lineage>
        <taxon>Eukaryota</taxon>
        <taxon>Viridiplantae</taxon>
        <taxon>Chlorophyta</taxon>
        <taxon>core chlorophytes</taxon>
        <taxon>Trebouxiophyceae</taxon>
        <taxon>Trebouxiophyceae incertae sedis</taxon>
        <taxon>Coccomyxaceae</taxon>
        <taxon>Coccomyxa</taxon>
    </lineage>
</organism>
<dbReference type="InterPro" id="IPR029061">
    <property type="entry name" value="THDP-binding"/>
</dbReference>
<dbReference type="Pfam" id="PF00676">
    <property type="entry name" value="E1_dh"/>
    <property type="match status" value="1"/>
</dbReference>
<evidence type="ECO:0000313" key="5">
    <source>
        <dbReference type="EMBL" id="KAK9903487.1"/>
    </source>
</evidence>
<keyword evidence="3" id="KW-0786">Thiamine pyrophosphate</keyword>
<comment type="caution">
    <text evidence="5">The sequence shown here is derived from an EMBL/GenBank/DDBJ whole genome shotgun (WGS) entry which is preliminary data.</text>
</comment>
<evidence type="ECO:0000313" key="6">
    <source>
        <dbReference type="Proteomes" id="UP001491310"/>
    </source>
</evidence>
<proteinExistence type="predicted"/>
<dbReference type="CDD" id="cd02000">
    <property type="entry name" value="TPP_E1_PDC_ADC_BCADC"/>
    <property type="match status" value="1"/>
</dbReference>
<comment type="cofactor">
    <cofactor evidence="1">
        <name>thiamine diphosphate</name>
        <dbReference type="ChEBI" id="CHEBI:58937"/>
    </cofactor>
</comment>
<dbReference type="InterPro" id="IPR050642">
    <property type="entry name" value="PDH_E1_Alpha_Subunit"/>
</dbReference>
<dbReference type="PANTHER" id="PTHR11516">
    <property type="entry name" value="PYRUVATE DEHYDROGENASE E1 COMPONENT, ALPHA SUBUNIT BACTERIAL AND ORGANELLAR"/>
    <property type="match status" value="1"/>
</dbReference>
<evidence type="ECO:0000259" key="4">
    <source>
        <dbReference type="Pfam" id="PF00676"/>
    </source>
</evidence>